<accession>A0ABM8G0R1</accession>
<dbReference type="PANTHER" id="PTHR44154">
    <property type="entry name" value="QUINONE OXIDOREDUCTASE"/>
    <property type="match status" value="1"/>
</dbReference>
<dbReference type="SUPFAM" id="SSF51735">
    <property type="entry name" value="NAD(P)-binding Rossmann-fold domains"/>
    <property type="match status" value="1"/>
</dbReference>
<evidence type="ECO:0000259" key="2">
    <source>
        <dbReference type="SMART" id="SM00829"/>
    </source>
</evidence>
<dbReference type="InterPro" id="IPR013154">
    <property type="entry name" value="ADH-like_N"/>
</dbReference>
<dbReference type="SUPFAM" id="SSF50129">
    <property type="entry name" value="GroES-like"/>
    <property type="match status" value="1"/>
</dbReference>
<evidence type="ECO:0000313" key="4">
    <source>
        <dbReference type="Proteomes" id="UP001321475"/>
    </source>
</evidence>
<dbReference type="CDD" id="cd05289">
    <property type="entry name" value="MDR_like_2"/>
    <property type="match status" value="1"/>
</dbReference>
<proteinExistence type="predicted"/>
<protein>
    <submittedName>
        <fullName evidence="3">Oxidoreductase</fullName>
    </submittedName>
</protein>
<dbReference type="InterPro" id="IPR011032">
    <property type="entry name" value="GroES-like_sf"/>
</dbReference>
<dbReference type="Pfam" id="PF00107">
    <property type="entry name" value="ADH_zinc_N"/>
    <property type="match status" value="1"/>
</dbReference>
<dbReference type="InterPro" id="IPR013149">
    <property type="entry name" value="ADH-like_C"/>
</dbReference>
<dbReference type="InterPro" id="IPR036291">
    <property type="entry name" value="NAD(P)-bd_dom_sf"/>
</dbReference>
<evidence type="ECO:0000313" key="3">
    <source>
        <dbReference type="EMBL" id="BDZ41706.1"/>
    </source>
</evidence>
<dbReference type="Gene3D" id="3.90.180.10">
    <property type="entry name" value="Medium-chain alcohol dehydrogenases, catalytic domain"/>
    <property type="match status" value="1"/>
</dbReference>
<keyword evidence="4" id="KW-1185">Reference proteome</keyword>
<feature type="domain" description="Enoyl reductase (ER)" evidence="2">
    <location>
        <begin position="8"/>
        <end position="291"/>
    </location>
</feature>
<dbReference type="InterPro" id="IPR051603">
    <property type="entry name" value="Zinc-ADH_QOR/CCCR"/>
</dbReference>
<organism evidence="3 4">
    <name type="scientific">Paraoerskovia sediminicola</name>
    <dbReference type="NCBI Taxonomy" id="1138587"/>
    <lineage>
        <taxon>Bacteria</taxon>
        <taxon>Bacillati</taxon>
        <taxon>Actinomycetota</taxon>
        <taxon>Actinomycetes</taxon>
        <taxon>Micrococcales</taxon>
        <taxon>Cellulomonadaceae</taxon>
        <taxon>Paraoerskovia</taxon>
    </lineage>
</organism>
<dbReference type="Pfam" id="PF08240">
    <property type="entry name" value="ADH_N"/>
    <property type="match status" value="1"/>
</dbReference>
<dbReference type="InterPro" id="IPR020843">
    <property type="entry name" value="ER"/>
</dbReference>
<sequence length="293" mass="29661">MITYGTFGGPEVLEVSDEEVPEPGSREVVVANRAIGVNPADWKALAGGFGPQRFPATLGFEAAGVVTAVGDGVDAPQVGDEVIWHGTGAQREHSLVRATHVVAKPANLSWAQAAVLPVAGATAFSALVQVDVGPDDTVLIHGASGGVGSMAVQIALALGAKVIGTASEANHDYLRSLGADPLVYGEGLAAAVREHGGVTCSVDLAGTADSVATTVEVLDDLERAVTIAGSPESEAAGIRAKTDQKGALAEVVALAEAGRLDVEISARFPLAEVAEAEALVKEGHTRGKVVLTI</sequence>
<evidence type="ECO:0000256" key="1">
    <source>
        <dbReference type="ARBA" id="ARBA00022857"/>
    </source>
</evidence>
<gene>
    <name evidence="3" type="ORF">GCM10025865_10050</name>
</gene>
<name>A0ABM8G0R1_9CELL</name>
<dbReference type="EMBL" id="AP027729">
    <property type="protein sequence ID" value="BDZ41706.1"/>
    <property type="molecule type" value="Genomic_DNA"/>
</dbReference>
<keyword evidence="1" id="KW-0521">NADP</keyword>
<dbReference type="SMART" id="SM00829">
    <property type="entry name" value="PKS_ER"/>
    <property type="match status" value="1"/>
</dbReference>
<dbReference type="Gene3D" id="3.40.50.720">
    <property type="entry name" value="NAD(P)-binding Rossmann-like Domain"/>
    <property type="match status" value="1"/>
</dbReference>
<dbReference type="Proteomes" id="UP001321475">
    <property type="component" value="Chromosome"/>
</dbReference>
<dbReference type="PANTHER" id="PTHR44154:SF1">
    <property type="entry name" value="QUINONE OXIDOREDUCTASE"/>
    <property type="match status" value="1"/>
</dbReference>
<reference evidence="4" key="1">
    <citation type="journal article" date="2019" name="Int. J. Syst. Evol. Microbiol.">
        <title>The Global Catalogue of Microorganisms (GCM) 10K type strain sequencing project: providing services to taxonomists for standard genome sequencing and annotation.</title>
        <authorList>
            <consortium name="The Broad Institute Genomics Platform"/>
            <consortium name="The Broad Institute Genome Sequencing Center for Infectious Disease"/>
            <person name="Wu L."/>
            <person name="Ma J."/>
        </authorList>
    </citation>
    <scope>NUCLEOTIDE SEQUENCE [LARGE SCALE GENOMIC DNA]</scope>
    <source>
        <strain evidence="4">NBRC 108565</strain>
    </source>
</reference>